<dbReference type="PANTHER" id="PTHR18359:SF0">
    <property type="entry name" value="U3 SMALL NUCLEOLAR RNA-ASSOCIATED PROTEIN 18 HOMOLOG"/>
    <property type="match status" value="1"/>
</dbReference>
<dbReference type="PROSITE" id="PS50294">
    <property type="entry name" value="WD_REPEATS_REGION"/>
    <property type="match status" value="1"/>
</dbReference>
<feature type="region of interest" description="Disordered" evidence="8">
    <location>
        <begin position="529"/>
        <end position="562"/>
    </location>
</feature>
<feature type="region of interest" description="Disordered" evidence="8">
    <location>
        <begin position="1"/>
        <end position="115"/>
    </location>
</feature>
<name>A0A507QWC1_MONPU</name>
<feature type="compositionally biased region" description="Basic residues" evidence="8">
    <location>
        <begin position="1"/>
        <end position="18"/>
    </location>
</feature>
<dbReference type="SMART" id="SM00320">
    <property type="entry name" value="WD40"/>
    <property type="match status" value="6"/>
</dbReference>
<keyword evidence="3 7" id="KW-0853">WD repeat</keyword>
<dbReference type="InterPro" id="IPR045161">
    <property type="entry name" value="Utp18"/>
</dbReference>
<comment type="caution">
    <text evidence="9">The sequence shown here is derived from an EMBL/GenBank/DDBJ whole genome shotgun (WGS) entry which is preliminary data.</text>
</comment>
<comment type="similarity">
    <text evidence="6">Belongs to the WD repeat UTP18 family.</text>
</comment>
<comment type="subcellular location">
    <subcellularLocation>
        <location evidence="1">Nucleus</location>
        <location evidence="1">Nucleolus</location>
    </subcellularLocation>
</comment>
<dbReference type="GO" id="GO:0006364">
    <property type="term" value="P:rRNA processing"/>
    <property type="evidence" value="ECO:0007669"/>
    <property type="project" value="UniProtKB-KW"/>
</dbReference>
<dbReference type="InterPro" id="IPR015943">
    <property type="entry name" value="WD40/YVTN_repeat-like_dom_sf"/>
</dbReference>
<dbReference type="EMBL" id="VIFY01000071">
    <property type="protein sequence ID" value="TQB72004.1"/>
    <property type="molecule type" value="Genomic_DNA"/>
</dbReference>
<dbReference type="GO" id="GO:0032040">
    <property type="term" value="C:small-subunit processome"/>
    <property type="evidence" value="ECO:0007669"/>
    <property type="project" value="TreeGrafter"/>
</dbReference>
<evidence type="ECO:0000256" key="5">
    <source>
        <dbReference type="ARBA" id="ARBA00023242"/>
    </source>
</evidence>
<dbReference type="OrthoDB" id="1935146at2759"/>
<dbReference type="PROSITE" id="PS50082">
    <property type="entry name" value="WD_REPEATS_2"/>
    <property type="match status" value="1"/>
</dbReference>
<feature type="compositionally biased region" description="Acidic residues" evidence="8">
    <location>
        <begin position="93"/>
        <end position="108"/>
    </location>
</feature>
<evidence type="ECO:0000256" key="8">
    <source>
        <dbReference type="SAM" id="MobiDB-lite"/>
    </source>
</evidence>
<evidence type="ECO:0000256" key="4">
    <source>
        <dbReference type="ARBA" id="ARBA00022737"/>
    </source>
</evidence>
<dbReference type="InterPro" id="IPR036322">
    <property type="entry name" value="WD40_repeat_dom_sf"/>
</dbReference>
<keyword evidence="10" id="KW-1185">Reference proteome</keyword>
<dbReference type="Proteomes" id="UP000319663">
    <property type="component" value="Unassembled WGS sequence"/>
</dbReference>
<organism evidence="9 10">
    <name type="scientific">Monascus purpureus</name>
    <name type="common">Red mold</name>
    <name type="synonym">Monascus anka</name>
    <dbReference type="NCBI Taxonomy" id="5098"/>
    <lineage>
        <taxon>Eukaryota</taxon>
        <taxon>Fungi</taxon>
        <taxon>Dikarya</taxon>
        <taxon>Ascomycota</taxon>
        <taxon>Pezizomycotina</taxon>
        <taxon>Eurotiomycetes</taxon>
        <taxon>Eurotiomycetidae</taxon>
        <taxon>Eurotiales</taxon>
        <taxon>Aspergillaceae</taxon>
        <taxon>Monascus</taxon>
    </lineage>
</organism>
<feature type="compositionally biased region" description="Acidic residues" evidence="8">
    <location>
        <begin position="34"/>
        <end position="51"/>
    </location>
</feature>
<dbReference type="InterPro" id="IPR001680">
    <property type="entry name" value="WD40_rpt"/>
</dbReference>
<sequence>MPNPRVKQKARGAVKAKTKSPFEIARPFHKRDDEVDMESEMSQGEEEEDHDVPEKDDTERKLEKLLFGDDEGFHEALKNQRGHEVMDLALQSDDGEDSGEGNNDEIEGEDRGLEDVPDADLFFLDSGTAPVETDIVEVPGTPDGAGSDEEEMEDAPAVWYDSDDERLTISLASQARLRKLRVTESEDLISGKEYTKRLRRLYQQLHPVPDWANPEIIAKQRQKAISAGDDDSDADGVDEMDIDNAEEETMSMQPLARLLQGATDLTKIEDREPSNGKRKLRQEVLGIQRLKDVGGNQPSSIDSLSFHPHYPLILSSGPASTLYLHHISPQAPAPNPLLTSLHVRRTPIHTSAFALPSGNKIFFAGRRRYFHIWDLDTGKVDKVNGTADRKQEQKSMERFKLSPCGRYIGLVGTSRKGGGLINILNSGTAQWIAEVRVDGRGGVADFAWWSDGEGMTVASKNGEVSEWDGRQRRVIARWVDEGAVGTTVLSLGGRSGRKQLGGDRWVAIGSSSGIVNIYDRREWVSNANAHKKNTPVSSSKSTSKDHQQISETGIPRNPKPTRALDNLTTPISHLIFSPDGQLLVMASRWKRDALRIIHLPSCTVYRNWPTSNTPLGRISSVAISPDSTLLSVANEQGRIRLWEING</sequence>
<feature type="compositionally biased region" description="Basic and acidic residues" evidence="8">
    <location>
        <begin position="52"/>
        <end position="86"/>
    </location>
</feature>
<dbReference type="STRING" id="5098.A0A507QWC1"/>
<dbReference type="GO" id="GO:0034388">
    <property type="term" value="C:Pwp2p-containing subcomplex of 90S preribosome"/>
    <property type="evidence" value="ECO:0007669"/>
    <property type="project" value="TreeGrafter"/>
</dbReference>
<evidence type="ECO:0000256" key="3">
    <source>
        <dbReference type="ARBA" id="ARBA00022574"/>
    </source>
</evidence>
<accession>A0A507QWC1</accession>
<evidence type="ECO:0000256" key="2">
    <source>
        <dbReference type="ARBA" id="ARBA00022552"/>
    </source>
</evidence>
<keyword evidence="4" id="KW-0677">Repeat</keyword>
<dbReference type="AlphaFoldDB" id="A0A507QWC1"/>
<protein>
    <submittedName>
        <fullName evidence="9">Uncharacterized protein</fullName>
    </submittedName>
</protein>
<keyword evidence="2" id="KW-0698">rRNA processing</keyword>
<feature type="region of interest" description="Disordered" evidence="8">
    <location>
        <begin position="128"/>
        <end position="159"/>
    </location>
</feature>
<gene>
    <name evidence="9" type="ORF">MPDQ_007166</name>
</gene>
<keyword evidence="5" id="KW-0539">Nucleus</keyword>
<dbReference type="FunFam" id="2.130.10.10:FF:000549">
    <property type="entry name" value="Small nucleolar ribonucleoprotein complex subunit"/>
    <property type="match status" value="1"/>
</dbReference>
<feature type="repeat" description="WD" evidence="7">
    <location>
        <begin position="618"/>
        <end position="646"/>
    </location>
</feature>
<dbReference type="Gene3D" id="2.130.10.10">
    <property type="entry name" value="YVTN repeat-like/Quinoprotein amine dehydrogenase"/>
    <property type="match status" value="1"/>
</dbReference>
<proteinExistence type="inferred from homology"/>
<evidence type="ECO:0000256" key="1">
    <source>
        <dbReference type="ARBA" id="ARBA00004604"/>
    </source>
</evidence>
<evidence type="ECO:0000256" key="6">
    <source>
        <dbReference type="ARBA" id="ARBA00025767"/>
    </source>
</evidence>
<evidence type="ECO:0000256" key="7">
    <source>
        <dbReference type="PROSITE-ProRule" id="PRU00221"/>
    </source>
</evidence>
<evidence type="ECO:0000313" key="9">
    <source>
        <dbReference type="EMBL" id="TQB72004.1"/>
    </source>
</evidence>
<dbReference type="PANTHER" id="PTHR18359">
    <property type="entry name" value="WD-REPEAT PROTEIN-RELATED"/>
    <property type="match status" value="1"/>
</dbReference>
<evidence type="ECO:0000313" key="10">
    <source>
        <dbReference type="Proteomes" id="UP000319663"/>
    </source>
</evidence>
<dbReference type="Pfam" id="PF00400">
    <property type="entry name" value="WD40"/>
    <property type="match status" value="1"/>
</dbReference>
<reference evidence="9 10" key="1">
    <citation type="submission" date="2019-06" db="EMBL/GenBank/DDBJ databases">
        <title>Wine fermentation using esterase from Monascus purpureus.</title>
        <authorList>
            <person name="Geng C."/>
            <person name="Zhang Y."/>
        </authorList>
    </citation>
    <scope>NUCLEOTIDE SEQUENCE [LARGE SCALE GENOMIC DNA]</scope>
    <source>
        <strain evidence="9">HQ1</strain>
    </source>
</reference>
<dbReference type="SUPFAM" id="SSF50978">
    <property type="entry name" value="WD40 repeat-like"/>
    <property type="match status" value="1"/>
</dbReference>